<evidence type="ECO:0000313" key="4">
    <source>
        <dbReference type="EMBL" id="EAK5435687.1"/>
    </source>
</evidence>
<feature type="signal peptide" evidence="1">
    <location>
        <begin position="1"/>
        <end position="21"/>
    </location>
</feature>
<dbReference type="EMBL" id="AACHCS010000001">
    <property type="protein sequence ID" value="EAK5435687.1"/>
    <property type="molecule type" value="Genomic_DNA"/>
</dbReference>
<dbReference type="EMBL" id="AAJEIL010000055">
    <property type="protein sequence ID" value="ECK9990717.1"/>
    <property type="molecule type" value="Genomic_DNA"/>
</dbReference>
<evidence type="ECO:0000313" key="3">
    <source>
        <dbReference type="EMBL" id="EAK4720051.1"/>
    </source>
</evidence>
<dbReference type="EMBL" id="AACGNA010000012">
    <property type="protein sequence ID" value="EAK4720051.1"/>
    <property type="molecule type" value="Genomic_DNA"/>
</dbReference>
<dbReference type="KEGG" id="ccoo:ATE51_03716"/>
<evidence type="ECO:0008006" key="6">
    <source>
        <dbReference type="Google" id="ProtNLM"/>
    </source>
</evidence>
<dbReference type="AlphaFoldDB" id="A0A640DB33"/>
<evidence type="ECO:0000256" key="1">
    <source>
        <dbReference type="SAM" id="SignalP"/>
    </source>
</evidence>
<evidence type="ECO:0000313" key="2">
    <source>
        <dbReference type="EMBL" id="EAJ9837768.1"/>
    </source>
</evidence>
<feature type="chain" id="PRO_5036157920" description="Lipoprotein" evidence="1">
    <location>
        <begin position="22"/>
        <end position="225"/>
    </location>
</feature>
<comment type="caution">
    <text evidence="5">The sequence shown here is derived from an EMBL/GenBank/DDBJ whole genome shotgun (WGS) entry which is preliminary data.</text>
</comment>
<organism evidence="5">
    <name type="scientific">Campylobacter coli</name>
    <dbReference type="NCBI Taxonomy" id="195"/>
    <lineage>
        <taxon>Bacteria</taxon>
        <taxon>Pseudomonadati</taxon>
        <taxon>Campylobacterota</taxon>
        <taxon>Epsilonproteobacteria</taxon>
        <taxon>Campylobacterales</taxon>
        <taxon>Campylobacteraceae</taxon>
        <taxon>Campylobacter</taxon>
    </lineage>
</organism>
<gene>
    <name evidence="4" type="ORF">CNT49_00020</name>
    <name evidence="3" type="ORF">DB753_04870</name>
    <name evidence="2" type="ORF">FBI14_08490</name>
    <name evidence="5" type="ORF">FJM45_09170</name>
</gene>
<accession>A0A640DB33</accession>
<evidence type="ECO:0000313" key="5">
    <source>
        <dbReference type="EMBL" id="ECK9990717.1"/>
    </source>
</evidence>
<protein>
    <recommendedName>
        <fullName evidence="6">Lipoprotein</fullName>
    </recommendedName>
</protein>
<sequence length="225" mass="26033">MKKLKYILGLGLLLLTGCENGEYNTNTNVLDIQNDIHKAFYNKTYSDKAKFYEKMQKTINENISTGNAIIQASNIEPKFKIDPIQFKECVFYEIWTIKNPQNTSYTLSAERCQTAFLNNKELIKYADPSFVMGNFIKDNQENILGIKAVKEELSKPSYVTDVKSYKFISDKYKILENGNYIYILQNFKAKSEILGEYTQNAHIIFNNKGNVIKIELNQNKEFGSY</sequence>
<name>A0A640DB33_CAMCO</name>
<reference evidence="5" key="2">
    <citation type="submission" date="2019-06" db="EMBL/GenBank/DDBJ databases">
        <authorList>
            <consortium name="NARMS: The National Antimicrobial Resistance Monitoring System"/>
        </authorList>
    </citation>
    <scope>NUCLEOTIDE SEQUENCE</scope>
    <source>
        <strain evidence="4">CVM N16C161</strain>
        <strain evidence="2">FSIS11920232</strain>
        <strain evidence="5">FSIS21924625</strain>
    </source>
</reference>
<dbReference type="EMBL" id="AACCOW010000026">
    <property type="protein sequence ID" value="EAJ9837768.1"/>
    <property type="molecule type" value="Genomic_DNA"/>
</dbReference>
<proteinExistence type="predicted"/>
<dbReference type="PROSITE" id="PS51257">
    <property type="entry name" value="PROKAR_LIPOPROTEIN"/>
    <property type="match status" value="1"/>
</dbReference>
<keyword evidence="1" id="KW-0732">Signal</keyword>
<reference evidence="3" key="1">
    <citation type="submission" date="2018-06" db="EMBL/GenBank/DDBJ databases">
        <authorList>
            <consortium name="PulseNet: The National Subtyping Network for Foodborne Disease Surveillance"/>
            <person name="Tarr C.L."/>
            <person name="Trees E."/>
            <person name="Katz L.S."/>
            <person name="Carleton-Romer H.A."/>
            <person name="Stroika S."/>
            <person name="Kucerova Z."/>
            <person name="Roache K.F."/>
            <person name="Sabol A.L."/>
            <person name="Besser J."/>
            <person name="Gerner-Smidt P."/>
        </authorList>
    </citation>
    <scope>NUCLEOTIDE SEQUENCE</scope>
    <source>
        <strain evidence="3">PNUSAC004037</strain>
    </source>
</reference>
<dbReference type="RefSeq" id="WP_002793925.1">
    <property type="nucleotide sequence ID" value="NZ_CAJGWT010000009.1"/>
</dbReference>